<dbReference type="GO" id="GO:0008270">
    <property type="term" value="F:zinc ion binding"/>
    <property type="evidence" value="ECO:0007669"/>
    <property type="project" value="UniProtKB-KW"/>
</dbReference>
<dbReference type="InterPro" id="IPR007527">
    <property type="entry name" value="Znf_SWIM"/>
</dbReference>
<evidence type="ECO:0000256" key="1">
    <source>
        <dbReference type="PROSITE-ProRule" id="PRU00325"/>
    </source>
</evidence>
<feature type="domain" description="SWIM-type" evidence="2">
    <location>
        <begin position="60"/>
        <end position="88"/>
    </location>
</feature>
<keyword evidence="1" id="KW-0479">Metal-binding</keyword>
<keyword evidence="1" id="KW-0862">Zinc</keyword>
<comment type="caution">
    <text evidence="3">The sequence shown here is derived from an EMBL/GenBank/DDBJ whole genome shotgun (WGS) entry which is preliminary data.</text>
</comment>
<dbReference type="PROSITE" id="PS50966">
    <property type="entry name" value="ZF_SWIM"/>
    <property type="match status" value="1"/>
</dbReference>
<keyword evidence="1" id="KW-0863">Zinc-finger</keyword>
<protein>
    <recommendedName>
        <fullName evidence="2">SWIM-type domain-containing protein</fullName>
    </recommendedName>
</protein>
<dbReference type="AlphaFoldDB" id="A0A3M7T3W8"/>
<evidence type="ECO:0000313" key="4">
    <source>
        <dbReference type="Proteomes" id="UP000276133"/>
    </source>
</evidence>
<organism evidence="3 4">
    <name type="scientific">Brachionus plicatilis</name>
    <name type="common">Marine rotifer</name>
    <name type="synonym">Brachionus muelleri</name>
    <dbReference type="NCBI Taxonomy" id="10195"/>
    <lineage>
        <taxon>Eukaryota</taxon>
        <taxon>Metazoa</taxon>
        <taxon>Spiralia</taxon>
        <taxon>Gnathifera</taxon>
        <taxon>Rotifera</taxon>
        <taxon>Eurotatoria</taxon>
        <taxon>Monogononta</taxon>
        <taxon>Pseudotrocha</taxon>
        <taxon>Ploima</taxon>
        <taxon>Brachionidae</taxon>
        <taxon>Brachionus</taxon>
    </lineage>
</organism>
<evidence type="ECO:0000313" key="3">
    <source>
        <dbReference type="EMBL" id="RNA42599.1"/>
    </source>
</evidence>
<dbReference type="EMBL" id="REGN01000347">
    <property type="protein sequence ID" value="RNA42599.1"/>
    <property type="molecule type" value="Genomic_DNA"/>
</dbReference>
<evidence type="ECO:0000259" key="2">
    <source>
        <dbReference type="PROSITE" id="PS50966"/>
    </source>
</evidence>
<reference evidence="3 4" key="1">
    <citation type="journal article" date="2018" name="Sci. Rep.">
        <title>Genomic signatures of local adaptation to the degree of environmental predictability in rotifers.</title>
        <authorList>
            <person name="Franch-Gras L."/>
            <person name="Hahn C."/>
            <person name="Garcia-Roger E.M."/>
            <person name="Carmona M.J."/>
            <person name="Serra M."/>
            <person name="Gomez A."/>
        </authorList>
    </citation>
    <scope>NUCLEOTIDE SEQUENCE [LARGE SCALE GENOMIC DNA]</scope>
    <source>
        <strain evidence="3">HYR1</strain>
    </source>
</reference>
<sequence length="93" mass="10710">MIQKFISNNNHDDSINHVDDVLDAVVLLKKAEALFMKCPGQLNSYFQIGLKDSLPSCLIYQIHSDKIDWQKSECSCRDFQKNYKCFHITGKAN</sequence>
<name>A0A3M7T3W8_BRAPC</name>
<accession>A0A3M7T3W8</accession>
<gene>
    <name evidence="3" type="ORF">BpHYR1_015795</name>
</gene>
<proteinExistence type="predicted"/>
<keyword evidence="4" id="KW-1185">Reference proteome</keyword>
<dbReference type="Proteomes" id="UP000276133">
    <property type="component" value="Unassembled WGS sequence"/>
</dbReference>